<proteinExistence type="predicted"/>
<comment type="caution">
    <text evidence="3">The sequence shown here is derived from an EMBL/GenBank/DDBJ whole genome shotgun (WGS) entry which is preliminary data.</text>
</comment>
<dbReference type="PANTHER" id="PTHR10663:SF376">
    <property type="entry name" value="PH AND SEC7 DOMAIN-CONTAINING PROTEIN"/>
    <property type="match status" value="1"/>
</dbReference>
<dbReference type="PROSITE" id="PS50003">
    <property type="entry name" value="PH_DOMAIN"/>
    <property type="match status" value="1"/>
</dbReference>
<dbReference type="PANTHER" id="PTHR10663">
    <property type="entry name" value="GUANYL-NUCLEOTIDE EXCHANGE FACTOR"/>
    <property type="match status" value="1"/>
</dbReference>
<sequence>MMTEMDWAFIIETRLKHVQHLVARGSGNILWDSEGYFFLHKSEATAETNFQVPKEAISLHHSLSGKITDYKKRPHVFTLRLANWKEYLFQSTQQADMQNWMQALNMAASVHSSPPLPAAVGRQKRFSRPLLPSSSSRLSWQDQLKKHETKSMELEKELATHREMPPDQNAKGIVLKDYKLKSDYLEYELMRFKTYSYLLQAGPSSTPRRGADLTLGAEGNSNGRALSDIADGSADQPVFRAQKNKEEKSCAERNSCQEFRQFKVFRIEETSLEVVNLSLPPSCKNVTITAASHKALLTQVNKHPVE</sequence>
<keyword evidence="1" id="KW-0175">Coiled coil</keyword>
<name>A0A2G8K8X2_STIJA</name>
<dbReference type="InterPro" id="IPR041681">
    <property type="entry name" value="PH_9"/>
</dbReference>
<feature type="domain" description="PH" evidence="2">
    <location>
        <begin position="1"/>
        <end position="109"/>
    </location>
</feature>
<evidence type="ECO:0000256" key="1">
    <source>
        <dbReference type="SAM" id="Coils"/>
    </source>
</evidence>
<dbReference type="InterPro" id="IPR001849">
    <property type="entry name" value="PH_domain"/>
</dbReference>
<dbReference type="EMBL" id="MRZV01000775">
    <property type="protein sequence ID" value="PIK44461.1"/>
    <property type="molecule type" value="Genomic_DNA"/>
</dbReference>
<dbReference type="SUPFAM" id="SSF50729">
    <property type="entry name" value="PH domain-like"/>
    <property type="match status" value="1"/>
</dbReference>
<reference evidence="3 4" key="1">
    <citation type="journal article" date="2017" name="PLoS Biol.">
        <title>The sea cucumber genome provides insights into morphological evolution and visceral regeneration.</title>
        <authorList>
            <person name="Zhang X."/>
            <person name="Sun L."/>
            <person name="Yuan J."/>
            <person name="Sun Y."/>
            <person name="Gao Y."/>
            <person name="Zhang L."/>
            <person name="Li S."/>
            <person name="Dai H."/>
            <person name="Hamel J.F."/>
            <person name="Liu C."/>
            <person name="Yu Y."/>
            <person name="Liu S."/>
            <person name="Lin W."/>
            <person name="Guo K."/>
            <person name="Jin S."/>
            <person name="Xu P."/>
            <person name="Storey K.B."/>
            <person name="Huan P."/>
            <person name="Zhang T."/>
            <person name="Zhou Y."/>
            <person name="Zhang J."/>
            <person name="Lin C."/>
            <person name="Li X."/>
            <person name="Xing L."/>
            <person name="Huo D."/>
            <person name="Sun M."/>
            <person name="Wang L."/>
            <person name="Mercier A."/>
            <person name="Li F."/>
            <person name="Yang H."/>
            <person name="Xiang J."/>
        </authorList>
    </citation>
    <scope>NUCLEOTIDE SEQUENCE [LARGE SCALE GENOMIC DNA]</scope>
    <source>
        <strain evidence="3">Shaxun</strain>
        <tissue evidence="3">Muscle</tissue>
    </source>
</reference>
<keyword evidence="4" id="KW-1185">Reference proteome</keyword>
<dbReference type="Proteomes" id="UP000230750">
    <property type="component" value="Unassembled WGS sequence"/>
</dbReference>
<evidence type="ECO:0000313" key="3">
    <source>
        <dbReference type="EMBL" id="PIK44461.1"/>
    </source>
</evidence>
<accession>A0A2G8K8X2</accession>
<dbReference type="InterPro" id="IPR011993">
    <property type="entry name" value="PH-like_dom_sf"/>
</dbReference>
<dbReference type="AlphaFoldDB" id="A0A2G8K8X2"/>
<dbReference type="OrthoDB" id="2157641at2759"/>
<dbReference type="Pfam" id="PF15410">
    <property type="entry name" value="PH_9"/>
    <property type="match status" value="1"/>
</dbReference>
<gene>
    <name evidence="3" type="ORF">BSL78_18681</name>
</gene>
<protein>
    <submittedName>
        <fullName evidence="3">Putative PH and SEC7 domain-containing protein 3 isoform X2</fullName>
    </submittedName>
</protein>
<evidence type="ECO:0000313" key="4">
    <source>
        <dbReference type="Proteomes" id="UP000230750"/>
    </source>
</evidence>
<evidence type="ECO:0000259" key="2">
    <source>
        <dbReference type="PROSITE" id="PS50003"/>
    </source>
</evidence>
<dbReference type="Gene3D" id="2.30.29.30">
    <property type="entry name" value="Pleckstrin-homology domain (PH domain)/Phosphotyrosine-binding domain (PTB)"/>
    <property type="match status" value="1"/>
</dbReference>
<feature type="coiled-coil region" evidence="1">
    <location>
        <begin position="137"/>
        <end position="164"/>
    </location>
</feature>
<dbReference type="STRING" id="307972.A0A2G8K8X2"/>
<organism evidence="3 4">
    <name type="scientific">Stichopus japonicus</name>
    <name type="common">Sea cucumber</name>
    <dbReference type="NCBI Taxonomy" id="307972"/>
    <lineage>
        <taxon>Eukaryota</taxon>
        <taxon>Metazoa</taxon>
        <taxon>Echinodermata</taxon>
        <taxon>Eleutherozoa</taxon>
        <taxon>Echinozoa</taxon>
        <taxon>Holothuroidea</taxon>
        <taxon>Aspidochirotacea</taxon>
        <taxon>Aspidochirotida</taxon>
        <taxon>Stichopodidae</taxon>
        <taxon>Apostichopus</taxon>
    </lineage>
</organism>